<reference evidence="3" key="1">
    <citation type="submission" date="2015-11" db="EMBL/GenBank/DDBJ databases">
        <authorList>
            <person name="Kumar R."/>
            <person name="Singh D."/>
            <person name="Swarnkar M.K."/>
            <person name="Singh A.K."/>
            <person name="Kumar S."/>
        </authorList>
    </citation>
    <scope>NUCLEOTIDE SEQUENCE [LARGE SCALE GENOMIC DNA]</scope>
    <source>
        <strain evidence="3">ERGS4:06</strain>
    </source>
</reference>
<keyword evidence="1" id="KW-0732">Signal</keyword>
<dbReference type="InterPro" id="IPR006059">
    <property type="entry name" value="SBP"/>
</dbReference>
<accession>A0A0S2LX09</accession>
<dbReference type="EMBL" id="CP013200">
    <property type="protein sequence ID" value="ALO66029.1"/>
    <property type="molecule type" value="Genomic_DNA"/>
</dbReference>
<reference evidence="2 3" key="2">
    <citation type="journal article" date="2016" name="J. Biotechnol.">
        <title>Complete genome sequence of Arthrobacter alpinus ERGS4:06, a yellow pigmented bacterium tolerant to cold and radiations isolated from Sikkim Himalaya.</title>
        <authorList>
            <person name="Kumar R."/>
            <person name="Singh D."/>
            <person name="Swarnkar M.K."/>
            <person name="Singh A.K."/>
            <person name="Kumar S."/>
        </authorList>
    </citation>
    <scope>NUCLEOTIDE SEQUENCE [LARGE SCALE GENOMIC DNA]</scope>
    <source>
        <strain evidence="2 3">ERGS4:06</strain>
    </source>
</reference>
<evidence type="ECO:0000256" key="1">
    <source>
        <dbReference type="SAM" id="SignalP"/>
    </source>
</evidence>
<dbReference type="RefSeq" id="WP_062286654.1">
    <property type="nucleotide sequence ID" value="NZ_CP013200.1"/>
</dbReference>
<dbReference type="PANTHER" id="PTHR43649">
    <property type="entry name" value="ARABINOSE-BINDING PROTEIN-RELATED"/>
    <property type="match status" value="1"/>
</dbReference>
<dbReference type="OrthoDB" id="2510110at2"/>
<proteinExistence type="predicted"/>
<dbReference type="InterPro" id="IPR050490">
    <property type="entry name" value="Bact_solute-bd_prot1"/>
</dbReference>
<sequence length="449" mass="48239">MNASPFANLNRRQLLQLVALVGGSAALAACGGPAVGEAGGAATEKAIDWTAVTAAKEITWWSNHPGTSKDLEAELITRFTKESGIKVNLVTAGANYDEVAQKFQASTGSSNVPDLVIASDVWWFRYMINGQILPLDQLAKHLEMDTADFNTTLYNDYQFGDSHWAVPYARSTPLFYYNKSVWKKAGLPDRAPKTWTEFDEWAPKIAAATTVTPLGLGKGTSWSAWWFCNMLWGAGGAYSKDWAVTLDTPEALEAAKYLQKIVYEDKSAAVTAKDQVADFGAGLTGCTIASTGSLTGLLDAAKFDVGTGFLPEGAKGVACPTGGTGLAIPASKSPEQQLAAGMFLKFLTNAENTAYFSSNTGYMPVRTSAVEGETMKAVYAEKPQFRTAVDQLATTRVQDWGRVFVPNGDKDLTTAIEKIMLQQADPSEAFATAAASITKSYEENVKPYL</sequence>
<dbReference type="AlphaFoldDB" id="A0A0S2LX09"/>
<protein>
    <submittedName>
        <fullName evidence="2">ABC transporter substrate-binding protein</fullName>
    </submittedName>
</protein>
<evidence type="ECO:0000313" key="2">
    <source>
        <dbReference type="EMBL" id="ALO66029.1"/>
    </source>
</evidence>
<feature type="signal peptide" evidence="1">
    <location>
        <begin position="1"/>
        <end position="28"/>
    </location>
</feature>
<dbReference type="Gene3D" id="3.40.190.10">
    <property type="entry name" value="Periplasmic binding protein-like II"/>
    <property type="match status" value="1"/>
</dbReference>
<dbReference type="Proteomes" id="UP000059574">
    <property type="component" value="Chromosome"/>
</dbReference>
<organism evidence="2 3">
    <name type="scientific">Arthrobacter alpinus</name>
    <dbReference type="NCBI Taxonomy" id="656366"/>
    <lineage>
        <taxon>Bacteria</taxon>
        <taxon>Bacillati</taxon>
        <taxon>Actinomycetota</taxon>
        <taxon>Actinomycetes</taxon>
        <taxon>Micrococcales</taxon>
        <taxon>Micrococcaceae</taxon>
        <taxon>Arthrobacter</taxon>
    </lineage>
</organism>
<name>A0A0S2LX09_9MICC</name>
<dbReference type="PANTHER" id="PTHR43649:SF30">
    <property type="entry name" value="ABC TRANSPORTER SUBSTRATE-BINDING PROTEIN"/>
    <property type="match status" value="1"/>
</dbReference>
<dbReference type="PROSITE" id="PS51318">
    <property type="entry name" value="TAT"/>
    <property type="match status" value="1"/>
</dbReference>
<dbReference type="InterPro" id="IPR006311">
    <property type="entry name" value="TAT_signal"/>
</dbReference>
<dbReference type="Pfam" id="PF13416">
    <property type="entry name" value="SBP_bac_8"/>
    <property type="match status" value="1"/>
</dbReference>
<dbReference type="CDD" id="cd14748">
    <property type="entry name" value="PBP2_UgpB"/>
    <property type="match status" value="1"/>
</dbReference>
<dbReference type="SUPFAM" id="SSF53850">
    <property type="entry name" value="Periplasmic binding protein-like II"/>
    <property type="match status" value="1"/>
</dbReference>
<evidence type="ECO:0000313" key="3">
    <source>
        <dbReference type="Proteomes" id="UP000059574"/>
    </source>
</evidence>
<feature type="chain" id="PRO_5006602210" evidence="1">
    <location>
        <begin position="29"/>
        <end position="449"/>
    </location>
</feature>
<gene>
    <name evidence="2" type="ORF">AS189_05360</name>
</gene>